<protein>
    <submittedName>
        <fullName evidence="1">Uncharacterized protein</fullName>
    </submittedName>
</protein>
<proteinExistence type="predicted"/>
<dbReference type="RefSeq" id="WP_167636067.1">
    <property type="nucleotide sequence ID" value="NZ_JAATOP010000001.1"/>
</dbReference>
<dbReference type="Proteomes" id="UP000709466">
    <property type="component" value="Unassembled WGS sequence"/>
</dbReference>
<dbReference type="EMBL" id="JAATOP010000001">
    <property type="protein sequence ID" value="NIY71186.1"/>
    <property type="molecule type" value="Genomic_DNA"/>
</dbReference>
<sequence>MKKALAFVIIVVLGVAIGLAARLHFGRFDRVDAYVDLLSQVCLPFANHEDPNLAGFEVRQQQDETVSYVSAQDRLMVSLSDRGCEVTEAEPYFEADEQARLLEKATAWVAAHFPEMQDDPDGRLETVDLSRVWVAGTYGQPDRWGIFLMRLNPSGPGAWTSVLVMKRPI</sequence>
<evidence type="ECO:0000313" key="1">
    <source>
        <dbReference type="EMBL" id="NIY71186.1"/>
    </source>
</evidence>
<evidence type="ECO:0000313" key="2">
    <source>
        <dbReference type="Proteomes" id="UP000709466"/>
    </source>
</evidence>
<accession>A0ABX0VTJ6</accession>
<comment type="caution">
    <text evidence="1">The sequence shown here is derived from an EMBL/GenBank/DDBJ whole genome shotgun (WGS) entry which is preliminary data.</text>
</comment>
<keyword evidence="2" id="KW-1185">Reference proteome</keyword>
<gene>
    <name evidence="1" type="ORF">HCZ30_01920</name>
</gene>
<name>A0ABX0VTJ6_9RHOB</name>
<organism evidence="1 2">
    <name type="scientific">Marivivens donghaensis</name>
    <dbReference type="NCBI Taxonomy" id="1699413"/>
    <lineage>
        <taxon>Bacteria</taxon>
        <taxon>Pseudomonadati</taxon>
        <taxon>Pseudomonadota</taxon>
        <taxon>Alphaproteobacteria</taxon>
        <taxon>Rhodobacterales</taxon>
        <taxon>Paracoccaceae</taxon>
        <taxon>Marivivens group</taxon>
        <taxon>Marivivens</taxon>
    </lineage>
</organism>
<reference evidence="1 2" key="1">
    <citation type="submission" date="2020-03" db="EMBL/GenBank/DDBJ databases">
        <title>Bacterial isolates of synthetic phycosphere.</title>
        <authorList>
            <person name="Fu H."/>
            <person name="Moran M.A."/>
        </authorList>
    </citation>
    <scope>NUCLEOTIDE SEQUENCE [LARGE SCALE GENOMIC DNA]</scope>
    <source>
        <strain evidence="1 2">HF1</strain>
    </source>
</reference>